<organism evidence="1 2">
    <name type="scientific">Ramlibacter aquaticus</name>
    <dbReference type="NCBI Taxonomy" id="2780094"/>
    <lineage>
        <taxon>Bacteria</taxon>
        <taxon>Pseudomonadati</taxon>
        <taxon>Pseudomonadota</taxon>
        <taxon>Betaproteobacteria</taxon>
        <taxon>Burkholderiales</taxon>
        <taxon>Comamonadaceae</taxon>
        <taxon>Ramlibacter</taxon>
    </lineage>
</organism>
<dbReference type="Proteomes" id="UP000715965">
    <property type="component" value="Unassembled WGS sequence"/>
</dbReference>
<comment type="caution">
    <text evidence="1">The sequence shown here is derived from an EMBL/GenBank/DDBJ whole genome shotgun (WGS) entry which is preliminary data.</text>
</comment>
<proteinExistence type="predicted"/>
<name>A0ABR9SJ27_9BURK</name>
<evidence type="ECO:0000313" key="2">
    <source>
        <dbReference type="Proteomes" id="UP000715965"/>
    </source>
</evidence>
<dbReference type="RefSeq" id="WP_193781921.1">
    <property type="nucleotide sequence ID" value="NZ_JADDOJ010000094.1"/>
</dbReference>
<gene>
    <name evidence="1" type="ORF">IM725_17505</name>
</gene>
<accession>A0ABR9SJ27</accession>
<keyword evidence="2" id="KW-1185">Reference proteome</keyword>
<sequence length="167" mass="18747">MAQFDPQMKFVSKTGTSSSVLVAFERGMDPYRAAAGAVAELIDLVDDEQTFAHYAGALQMMFIGLEHRPPETVLEVRQFLGAIHAQWPWWVHFLAPKPTQWRTLLFALAGFHATPDGLVTDLRQVRRLVLDMLHANRVLCSHFDRHPSASRVTALTTWTAIKRGAHG</sequence>
<evidence type="ECO:0000313" key="1">
    <source>
        <dbReference type="EMBL" id="MBE7942369.1"/>
    </source>
</evidence>
<protein>
    <submittedName>
        <fullName evidence="1">Uncharacterized protein</fullName>
    </submittedName>
</protein>
<dbReference type="EMBL" id="JADDOJ010000094">
    <property type="protein sequence ID" value="MBE7942369.1"/>
    <property type="molecule type" value="Genomic_DNA"/>
</dbReference>
<reference evidence="1 2" key="1">
    <citation type="submission" date="2020-10" db="EMBL/GenBank/DDBJ databases">
        <title>Draft genome of Ramlibacter aquaticus LMG 30558.</title>
        <authorList>
            <person name="Props R."/>
        </authorList>
    </citation>
    <scope>NUCLEOTIDE SEQUENCE [LARGE SCALE GENOMIC DNA]</scope>
    <source>
        <strain evidence="1 2">LMG 30558</strain>
    </source>
</reference>